<dbReference type="GeneID" id="12447446"/>
<dbReference type="InterPro" id="IPR000700">
    <property type="entry name" value="PAS-assoc_C"/>
</dbReference>
<dbReference type="Pfam" id="PF13426">
    <property type="entry name" value="PAS_9"/>
    <property type="match status" value="1"/>
</dbReference>
<dbReference type="PROSITE" id="PS50112">
    <property type="entry name" value="PAS"/>
    <property type="match status" value="1"/>
</dbReference>
<feature type="transmembrane region" description="Helical" evidence="7">
    <location>
        <begin position="69"/>
        <end position="90"/>
    </location>
</feature>
<evidence type="ECO:0000256" key="3">
    <source>
        <dbReference type="ARBA" id="ARBA00022741"/>
    </source>
</evidence>
<dbReference type="InterPro" id="IPR035965">
    <property type="entry name" value="PAS-like_dom_sf"/>
</dbReference>
<dbReference type="SUPFAM" id="SSF55785">
    <property type="entry name" value="PYP-like sensor domain (PAS domain)"/>
    <property type="match status" value="1"/>
</dbReference>
<dbReference type="InterPro" id="IPR031621">
    <property type="entry name" value="HisKA_7TM"/>
</dbReference>
<sequence>MNHIWIAYLSVFGFATVACFTGAYRARRAVDNDFRTGLMWLFILAGVWSLTTAARIAVPDMRVDIALRIGGLIIGLASIGAWLYVASAYAGFSYHQSTINRALALAVYLVIVIAKITNPIHNLYFISAQKSLPFLHLSFNPGPLYWFVAGIAYTAVSIGLYWLFTTAPQARVDTTRFRAVLALTAAPALLDVLVYADAIPTVLIEVSYAPLGMAFFALGTATVTNKELYSVSQSWRRQALDDIADAVVLTDAEGRIRYLGSNATAVFSTLAGSEGQLFETVAPQLSNLTHNSESFQWDQDGATKYYNIIKRDIRSSGSQSGTVFAYIDVTESREARLQLAETEIKRQRFQQAIEAVDHSVFMTDVRGTIEYINPAFEKNTGYDRSTLIGRSPAILNAPDAPNAYPDDLWEQIQDTGGRETEVIQQRQDGTTYYTQQTITPINSQDASTTSYVVILTDITELKEHQQHLELLSRVLRHNLRNDMNIARGYAETMISNTTDSNENYTANIVTTANDVITLAEQSTTITDLIIDPPESQEINLSDVAQQTAERISETYTRASIDINCKETPPVRAIPQVRTAIEELINNAIIHSTSDTVSMTDEFNRDTTVAHSADDESMQSLSLVSLPRSPDAAKTQVSITVERLPTENEVVVRVEDENQPIPGMDRQILQRGTEIRSVYHGSGLGLWLVYWVVMRSNGTVDVETRDPSGNRIEMRFNQC</sequence>
<dbReference type="Pfam" id="PF02518">
    <property type="entry name" value="HATPase_c"/>
    <property type="match status" value="1"/>
</dbReference>
<organism evidence="10 11">
    <name type="scientific">Haloquadratum walsbyi (strain DSM 16854 / JCM 12705 / C23)</name>
    <dbReference type="NCBI Taxonomy" id="768065"/>
    <lineage>
        <taxon>Archaea</taxon>
        <taxon>Methanobacteriati</taxon>
        <taxon>Methanobacteriota</taxon>
        <taxon>Stenosarchaea group</taxon>
        <taxon>Halobacteria</taxon>
        <taxon>Halobacteriales</taxon>
        <taxon>Haloferacaceae</taxon>
        <taxon>Haloquadratum</taxon>
    </lineage>
</organism>
<dbReference type="Pfam" id="PF16927">
    <property type="entry name" value="HisKA_7TM"/>
    <property type="match status" value="1"/>
</dbReference>
<keyword evidence="6" id="KW-0902">Two-component regulatory system</keyword>
<dbReference type="HOGENOM" id="CLU_328084_0_0_2"/>
<dbReference type="CDD" id="cd00130">
    <property type="entry name" value="PAS"/>
    <property type="match status" value="1"/>
</dbReference>
<evidence type="ECO:0000259" key="8">
    <source>
        <dbReference type="PROSITE" id="PS50112"/>
    </source>
</evidence>
<keyword evidence="7" id="KW-0812">Transmembrane</keyword>
<feature type="transmembrane region" description="Helical" evidence="7">
    <location>
        <begin position="102"/>
        <end position="124"/>
    </location>
</feature>
<dbReference type="Proteomes" id="UP000007954">
    <property type="component" value="Chromosome"/>
</dbReference>
<dbReference type="InterPro" id="IPR001610">
    <property type="entry name" value="PAC"/>
</dbReference>
<gene>
    <name evidence="10" type="ordered locus">Hqrw_2708</name>
</gene>
<feature type="transmembrane region" description="Helical" evidence="7">
    <location>
        <begin position="176"/>
        <end position="196"/>
    </location>
</feature>
<feature type="transmembrane region" description="Helical" evidence="7">
    <location>
        <begin position="38"/>
        <end position="57"/>
    </location>
</feature>
<evidence type="ECO:0000256" key="5">
    <source>
        <dbReference type="ARBA" id="ARBA00022840"/>
    </source>
</evidence>
<dbReference type="SMART" id="SM00091">
    <property type="entry name" value="PAS"/>
    <property type="match status" value="2"/>
</dbReference>
<accession>G0LL99</accession>
<dbReference type="NCBIfam" id="TIGR00229">
    <property type="entry name" value="sensory_box"/>
    <property type="match status" value="1"/>
</dbReference>
<keyword evidence="4 10" id="KW-0418">Kinase</keyword>
<evidence type="ECO:0000313" key="11">
    <source>
        <dbReference type="Proteomes" id="UP000007954"/>
    </source>
</evidence>
<dbReference type="AlphaFoldDB" id="G0LL99"/>
<feature type="transmembrane region" description="Helical" evidence="7">
    <location>
        <begin position="144"/>
        <end position="164"/>
    </location>
</feature>
<keyword evidence="7" id="KW-1133">Transmembrane helix</keyword>
<evidence type="ECO:0000256" key="4">
    <source>
        <dbReference type="ARBA" id="ARBA00022777"/>
    </source>
</evidence>
<dbReference type="PANTHER" id="PTHR43065:SF10">
    <property type="entry name" value="PEROXIDE STRESS-ACTIVATED HISTIDINE KINASE MAK3"/>
    <property type="match status" value="1"/>
</dbReference>
<dbReference type="RefSeq" id="WP_014556144.1">
    <property type="nucleotide sequence ID" value="NC_017459.1"/>
</dbReference>
<dbReference type="PROSITE" id="PS50113">
    <property type="entry name" value="PAC"/>
    <property type="match status" value="1"/>
</dbReference>
<keyword evidence="3" id="KW-0547">Nucleotide-binding</keyword>
<dbReference type="SMART" id="SM00086">
    <property type="entry name" value="PAC"/>
    <property type="match status" value="1"/>
</dbReference>
<evidence type="ECO:0000256" key="2">
    <source>
        <dbReference type="ARBA" id="ARBA00022679"/>
    </source>
</evidence>
<dbReference type="GO" id="GO:0004673">
    <property type="term" value="F:protein histidine kinase activity"/>
    <property type="evidence" value="ECO:0007669"/>
    <property type="project" value="UniProtKB-EC"/>
</dbReference>
<feature type="domain" description="PAC" evidence="9">
    <location>
        <begin position="418"/>
        <end position="470"/>
    </location>
</feature>
<evidence type="ECO:0000256" key="1">
    <source>
        <dbReference type="ARBA" id="ARBA00022553"/>
    </source>
</evidence>
<evidence type="ECO:0000259" key="9">
    <source>
        <dbReference type="PROSITE" id="PS50113"/>
    </source>
</evidence>
<evidence type="ECO:0000313" key="10">
    <source>
        <dbReference type="EMBL" id="CCC40539.1"/>
    </source>
</evidence>
<dbReference type="GO" id="GO:0005524">
    <property type="term" value="F:ATP binding"/>
    <property type="evidence" value="ECO:0007669"/>
    <property type="project" value="UniProtKB-KW"/>
</dbReference>
<dbReference type="InterPro" id="IPR003594">
    <property type="entry name" value="HATPase_dom"/>
</dbReference>
<dbReference type="GO" id="GO:0000160">
    <property type="term" value="P:phosphorelay signal transduction system"/>
    <property type="evidence" value="ECO:0007669"/>
    <property type="project" value="UniProtKB-KW"/>
</dbReference>
<protein>
    <submittedName>
        <fullName evidence="10">Sensor box histidine kinase</fullName>
        <ecNumber evidence="10">2.7.13.3</ecNumber>
    </submittedName>
</protein>
<proteinExistence type="predicted"/>
<dbReference type="EC" id="2.7.13.3" evidence="10"/>
<keyword evidence="2 10" id="KW-0808">Transferase</keyword>
<dbReference type="KEGG" id="hwc:Hqrw_2708"/>
<evidence type="ECO:0000256" key="6">
    <source>
        <dbReference type="ARBA" id="ARBA00023012"/>
    </source>
</evidence>
<dbReference type="OrthoDB" id="230688at2157"/>
<reference evidence="10 11" key="1">
    <citation type="journal article" date="2011" name="PLoS ONE">
        <title>Haloquadratum walsbyi: limited diversity in a global pond.</title>
        <authorList>
            <person name="Dyall-Smith M."/>
            <person name="Pfeiffer F."/>
            <person name="Klee K."/>
            <person name="Palm P."/>
            <person name="Gross K."/>
            <person name="Schuster S.C."/>
            <person name="Rampp M."/>
            <person name="Oesterhelt D."/>
        </authorList>
    </citation>
    <scope>NUCLEOTIDE SEQUENCE [LARGE SCALE GENOMIC DNA]</scope>
    <source>
        <strain evidence="11">DSM 16854 / JCM 12705 / C23</strain>
    </source>
</reference>
<keyword evidence="7" id="KW-0472">Membrane</keyword>
<dbReference type="SUPFAM" id="SSF55874">
    <property type="entry name" value="ATPase domain of HSP90 chaperone/DNA topoisomerase II/histidine kinase"/>
    <property type="match status" value="1"/>
</dbReference>
<feature type="transmembrane region" description="Helical" evidence="7">
    <location>
        <begin position="6"/>
        <end position="26"/>
    </location>
</feature>
<feature type="domain" description="PAS" evidence="8">
    <location>
        <begin position="345"/>
        <end position="391"/>
    </location>
</feature>
<keyword evidence="1" id="KW-0597">Phosphoprotein</keyword>
<name>G0LL99_HALWC</name>
<dbReference type="InterPro" id="IPR036890">
    <property type="entry name" value="HATPase_C_sf"/>
</dbReference>
<evidence type="ECO:0000256" key="7">
    <source>
        <dbReference type="SAM" id="Phobius"/>
    </source>
</evidence>
<dbReference type="EMBL" id="FR746099">
    <property type="protein sequence ID" value="CCC40539.1"/>
    <property type="molecule type" value="Genomic_DNA"/>
</dbReference>
<dbReference type="PANTHER" id="PTHR43065">
    <property type="entry name" value="SENSOR HISTIDINE KINASE"/>
    <property type="match status" value="1"/>
</dbReference>
<dbReference type="Gene3D" id="3.30.450.20">
    <property type="entry name" value="PAS domain"/>
    <property type="match status" value="1"/>
</dbReference>
<dbReference type="InterPro" id="IPR000014">
    <property type="entry name" value="PAS"/>
</dbReference>
<dbReference type="Gene3D" id="3.30.565.10">
    <property type="entry name" value="Histidine kinase-like ATPase, C-terminal domain"/>
    <property type="match status" value="1"/>
</dbReference>
<keyword evidence="5" id="KW-0067">ATP-binding</keyword>